<dbReference type="Proteomes" id="UP000887577">
    <property type="component" value="Unplaced"/>
</dbReference>
<proteinExistence type="inferred from homology"/>
<evidence type="ECO:0000256" key="5">
    <source>
        <dbReference type="ARBA" id="ARBA00022692"/>
    </source>
</evidence>
<comment type="subcellular location">
    <subcellularLocation>
        <location evidence="1">Membrane</location>
        <topology evidence="1">Multi-pass membrane protein</topology>
    </subcellularLocation>
</comment>
<keyword evidence="7" id="KW-0915">Sodium</keyword>
<keyword evidence="10" id="KW-0325">Glycoprotein</keyword>
<keyword evidence="11 13" id="KW-0739">Sodium transport</keyword>
<dbReference type="GO" id="GO:0005886">
    <property type="term" value="C:plasma membrane"/>
    <property type="evidence" value="ECO:0007669"/>
    <property type="project" value="TreeGrafter"/>
</dbReference>
<evidence type="ECO:0000256" key="10">
    <source>
        <dbReference type="ARBA" id="ARBA00023180"/>
    </source>
</evidence>
<evidence type="ECO:0000256" key="14">
    <source>
        <dbReference type="SAM" id="Phobius"/>
    </source>
</evidence>
<keyword evidence="3 13" id="KW-0813">Transport</keyword>
<keyword evidence="15" id="KW-1185">Reference proteome</keyword>
<name>A0A914YQE3_9BILA</name>
<dbReference type="AlphaFoldDB" id="A0A914YQE3"/>
<dbReference type="PANTHER" id="PTHR11690">
    <property type="entry name" value="AMILORIDE-SENSITIVE SODIUM CHANNEL-RELATED"/>
    <property type="match status" value="1"/>
</dbReference>
<dbReference type="GO" id="GO:0015280">
    <property type="term" value="F:ligand-gated sodium channel activity"/>
    <property type="evidence" value="ECO:0007669"/>
    <property type="project" value="TreeGrafter"/>
</dbReference>
<evidence type="ECO:0000256" key="2">
    <source>
        <dbReference type="ARBA" id="ARBA00007193"/>
    </source>
</evidence>
<evidence type="ECO:0000256" key="9">
    <source>
        <dbReference type="ARBA" id="ARBA00023136"/>
    </source>
</evidence>
<keyword evidence="4 13" id="KW-0894">Sodium channel</keyword>
<reference evidence="16" key="1">
    <citation type="submission" date="2022-11" db="UniProtKB">
        <authorList>
            <consortium name="WormBaseParasite"/>
        </authorList>
    </citation>
    <scope>IDENTIFICATION</scope>
</reference>
<keyword evidence="12 13" id="KW-0407">Ion channel</keyword>
<keyword evidence="8 13" id="KW-0406">Ion transport</keyword>
<feature type="transmembrane region" description="Helical" evidence="14">
    <location>
        <begin position="95"/>
        <end position="116"/>
    </location>
</feature>
<evidence type="ECO:0000256" key="1">
    <source>
        <dbReference type="ARBA" id="ARBA00004141"/>
    </source>
</evidence>
<accession>A0A914YQE3</accession>
<comment type="similarity">
    <text evidence="2 13">Belongs to the amiloride-sensitive sodium channel (TC 1.A.6) family.</text>
</comment>
<dbReference type="PRINTS" id="PR01078">
    <property type="entry name" value="AMINACHANNEL"/>
</dbReference>
<sequence>MVDSNFSNVLSYLAADINTINVANTVSDYLETENVNSNDKDIQCDLLTEDEGHRIDPTRLTYKERIRWHLKEFCYKTSSHGIPMLGQAPNLTYRIVWVCLLLGCGCMFILQAVNVVERYQRMDKITDIQLKFDTAPFPSITLCNLNPYKDSLLKDVEAVRKILNVFDNVMIRAGKVNSEEDEIRKLAVNNGKKALETNVSRKKRAGSATSFEPAMSDCNCEGDESNMECETDVYKKPIDENFACLCAFDRDSGDAWPCYPRKNWEEHICGYCDDHSYCRREIKSGFPNANQLCLCQPINPFCVAFNNATDILKLWEYYGGVIDDAKIIESLGFQVIKFF</sequence>
<evidence type="ECO:0000256" key="12">
    <source>
        <dbReference type="ARBA" id="ARBA00023303"/>
    </source>
</evidence>
<evidence type="ECO:0000256" key="8">
    <source>
        <dbReference type="ARBA" id="ARBA00023065"/>
    </source>
</evidence>
<evidence type="ECO:0000256" key="13">
    <source>
        <dbReference type="RuleBase" id="RU000679"/>
    </source>
</evidence>
<dbReference type="WBParaSite" id="PSU_v2.g2400.t1">
    <property type="protein sequence ID" value="PSU_v2.g2400.t1"/>
    <property type="gene ID" value="PSU_v2.g2400"/>
</dbReference>
<evidence type="ECO:0000256" key="6">
    <source>
        <dbReference type="ARBA" id="ARBA00022989"/>
    </source>
</evidence>
<organism evidence="15 16">
    <name type="scientific">Panagrolaimus superbus</name>
    <dbReference type="NCBI Taxonomy" id="310955"/>
    <lineage>
        <taxon>Eukaryota</taxon>
        <taxon>Metazoa</taxon>
        <taxon>Ecdysozoa</taxon>
        <taxon>Nematoda</taxon>
        <taxon>Chromadorea</taxon>
        <taxon>Rhabditida</taxon>
        <taxon>Tylenchina</taxon>
        <taxon>Panagrolaimomorpha</taxon>
        <taxon>Panagrolaimoidea</taxon>
        <taxon>Panagrolaimidae</taxon>
        <taxon>Panagrolaimus</taxon>
    </lineage>
</organism>
<evidence type="ECO:0000313" key="16">
    <source>
        <dbReference type="WBParaSite" id="PSU_v2.g2400.t1"/>
    </source>
</evidence>
<evidence type="ECO:0000313" key="15">
    <source>
        <dbReference type="Proteomes" id="UP000887577"/>
    </source>
</evidence>
<keyword evidence="9 14" id="KW-0472">Membrane</keyword>
<keyword evidence="5 13" id="KW-0812">Transmembrane</keyword>
<evidence type="ECO:0000256" key="11">
    <source>
        <dbReference type="ARBA" id="ARBA00023201"/>
    </source>
</evidence>
<evidence type="ECO:0000256" key="7">
    <source>
        <dbReference type="ARBA" id="ARBA00023053"/>
    </source>
</evidence>
<keyword evidence="6 14" id="KW-1133">Transmembrane helix</keyword>
<evidence type="ECO:0000256" key="4">
    <source>
        <dbReference type="ARBA" id="ARBA00022461"/>
    </source>
</evidence>
<protein>
    <submittedName>
        <fullName evidence="16">Uncharacterized protein</fullName>
    </submittedName>
</protein>
<dbReference type="PANTHER" id="PTHR11690:SF267">
    <property type="entry name" value="DEGENERIN MEC-10"/>
    <property type="match status" value="1"/>
</dbReference>
<dbReference type="Pfam" id="PF00858">
    <property type="entry name" value="ASC"/>
    <property type="match status" value="1"/>
</dbReference>
<evidence type="ECO:0000256" key="3">
    <source>
        <dbReference type="ARBA" id="ARBA00022448"/>
    </source>
</evidence>
<dbReference type="InterPro" id="IPR001873">
    <property type="entry name" value="ENaC"/>
</dbReference>